<evidence type="ECO:0000256" key="1">
    <source>
        <dbReference type="SAM" id="Coils"/>
    </source>
</evidence>
<accession>A0A7X6DQV8</accession>
<name>A0A7X6DQV8_9BACT</name>
<feature type="coiled-coil region" evidence="1">
    <location>
        <begin position="4"/>
        <end position="60"/>
    </location>
</feature>
<comment type="caution">
    <text evidence="2">The sequence shown here is derived from an EMBL/GenBank/DDBJ whole genome shotgun (WGS) entry which is preliminary data.</text>
</comment>
<evidence type="ECO:0000313" key="3">
    <source>
        <dbReference type="Proteomes" id="UP000534783"/>
    </source>
</evidence>
<sequence>MAEVKDLEKRISKLKTKVAAQRKESAGGDRASFRETLKKLKRAQRRKKTIQTRIAFIEAKGKKKEKKAEGAAS</sequence>
<dbReference type="AlphaFoldDB" id="A0A7X6DQV8"/>
<gene>
    <name evidence="2" type="ORF">MNODULE_11770</name>
</gene>
<evidence type="ECO:0008006" key="4">
    <source>
        <dbReference type="Google" id="ProtNLM"/>
    </source>
</evidence>
<keyword evidence="1" id="KW-0175">Coiled coil</keyword>
<keyword evidence="3" id="KW-1185">Reference proteome</keyword>
<reference evidence="2 3" key="1">
    <citation type="journal article" date="2020" name="Nature">
        <title>Bacterial chemolithoautotrophy via manganese oxidation.</title>
        <authorList>
            <person name="Yu H."/>
            <person name="Leadbetter J.R."/>
        </authorList>
    </citation>
    <scope>NUCLEOTIDE SEQUENCE [LARGE SCALE GENOMIC DNA]</scope>
    <source>
        <strain evidence="2 3">Mn-1</strain>
    </source>
</reference>
<protein>
    <recommendedName>
        <fullName evidence="4">50S ribosomal protein L29</fullName>
    </recommendedName>
</protein>
<proteinExistence type="predicted"/>
<dbReference type="EMBL" id="VTOW01000002">
    <property type="protein sequence ID" value="NKE71418.1"/>
    <property type="molecule type" value="Genomic_DNA"/>
</dbReference>
<organism evidence="2 3">
    <name type="scientific">Candidatus Manganitrophus noduliformans</name>
    <dbReference type="NCBI Taxonomy" id="2606439"/>
    <lineage>
        <taxon>Bacteria</taxon>
        <taxon>Pseudomonadati</taxon>
        <taxon>Nitrospirota</taxon>
        <taxon>Nitrospiria</taxon>
        <taxon>Candidatus Troglogloeales</taxon>
        <taxon>Candidatus Manganitrophaceae</taxon>
        <taxon>Candidatus Manganitrophus</taxon>
    </lineage>
</organism>
<evidence type="ECO:0000313" key="2">
    <source>
        <dbReference type="EMBL" id="NKE71418.1"/>
    </source>
</evidence>
<dbReference type="RefSeq" id="WP_168060036.1">
    <property type="nucleotide sequence ID" value="NZ_VTOW01000002.1"/>
</dbReference>
<dbReference type="Proteomes" id="UP000534783">
    <property type="component" value="Unassembled WGS sequence"/>
</dbReference>